<dbReference type="SUPFAM" id="SSF55681">
    <property type="entry name" value="Class II aaRS and biotin synthetases"/>
    <property type="match status" value="1"/>
</dbReference>
<dbReference type="GO" id="GO:0005524">
    <property type="term" value="F:ATP binding"/>
    <property type="evidence" value="ECO:0007669"/>
    <property type="project" value="UniProtKB-KW"/>
</dbReference>
<keyword evidence="1" id="KW-0436">Ligase</keyword>
<dbReference type="GO" id="GO:0006421">
    <property type="term" value="P:asparaginyl-tRNA aminoacylation"/>
    <property type="evidence" value="ECO:0007669"/>
    <property type="project" value="TreeGrafter"/>
</dbReference>
<dbReference type="PANTHER" id="PTHR22594:SF36">
    <property type="entry name" value="ASPARAGINE--TRNA LIGASE, CYTOPLASMIC 2"/>
    <property type="match status" value="1"/>
</dbReference>
<keyword evidence="4" id="KW-0648">Protein biosynthesis</keyword>
<dbReference type="Gene3D" id="3.30.930.10">
    <property type="entry name" value="Bira Bifunctional Protein, Domain 2"/>
    <property type="match status" value="1"/>
</dbReference>
<proteinExistence type="predicted"/>
<keyword evidence="6" id="KW-0175">Coiled coil</keyword>
<dbReference type="PANTHER" id="PTHR22594">
    <property type="entry name" value="ASPARTYL/LYSYL-TRNA SYNTHETASE"/>
    <property type="match status" value="1"/>
</dbReference>
<sequence length="622" mass="69910">MDSKQAPVVECSKYTKRVMLKTLLGLSDGGVGLIGQRVVIGGWVKSSREIRKQPVTPHSVPAQVVSTKDVTCSEVLQSRIPLLRSIMKVFGAGEYRVREKINVVFQPQPSVSILQVSDGSCVPSLQVLVDSALATPCQVMATGTCVLIEGMLQQPSLQGKHVVELQAEKILHLGLVDQSNYLLSKKRLPLESLRDCSHFRPRTTTVASVMRIHNALTWATHGFFQDQGFLHVQVPILTSTDSEGFSEKFVVTTLLNKGKNYDQISSTENAGVSVEAIWASIKEKSKKVEELNRTNSNKEALFAAQQDLKKTQELVSQLESRQKANSGVTIETRKFDFSKDFFVRQTYLTVSGRLHLESQACGLGNVYSFGPRFQAVKSESKKSLAETWMVDVEMAFSELEDAMECANDFLKFVCKRISEGYMEDLQFILKRIDQKVMERLQLTLSSSFERISYAEAIEVLRQVPGKRFQGKIEFGVSLTEEHESYLVDEIYKKPVIIYNHPKGLRPFYVHLNDDGMTVATFDVVLPKVGTVIRGSQSEERFNVLSSRASDIVLSRSMFFVIRMEVLGLQKQQYEWYLDLRRHGSVKTSGFSLMLEPLVLYATGLNDVKDVVPFPRSFGRANN</sequence>
<evidence type="ECO:0000313" key="9">
    <source>
        <dbReference type="Proteomes" id="UP001234989"/>
    </source>
</evidence>
<feature type="coiled-coil region" evidence="6">
    <location>
        <begin position="281"/>
        <end position="321"/>
    </location>
</feature>
<feature type="domain" description="Aminoacyl-tRNA synthetase class II (D/K/N)" evidence="7">
    <location>
        <begin position="200"/>
        <end position="261"/>
    </location>
</feature>
<keyword evidence="5" id="KW-0030">Aminoacyl-tRNA synthetase</keyword>
<keyword evidence="9" id="KW-1185">Reference proteome</keyword>
<evidence type="ECO:0000313" key="8">
    <source>
        <dbReference type="EMBL" id="WMV46718.1"/>
    </source>
</evidence>
<dbReference type="GO" id="GO:0004816">
    <property type="term" value="F:asparagine-tRNA ligase activity"/>
    <property type="evidence" value="ECO:0007669"/>
    <property type="project" value="TreeGrafter"/>
</dbReference>
<evidence type="ECO:0000259" key="7">
    <source>
        <dbReference type="Pfam" id="PF00152"/>
    </source>
</evidence>
<protein>
    <recommendedName>
        <fullName evidence="7">Aminoacyl-tRNA synthetase class II (D/K/N) domain-containing protein</fullName>
    </recommendedName>
</protein>
<evidence type="ECO:0000256" key="6">
    <source>
        <dbReference type="SAM" id="Coils"/>
    </source>
</evidence>
<organism evidence="8 9">
    <name type="scientific">Solanum verrucosum</name>
    <dbReference type="NCBI Taxonomy" id="315347"/>
    <lineage>
        <taxon>Eukaryota</taxon>
        <taxon>Viridiplantae</taxon>
        <taxon>Streptophyta</taxon>
        <taxon>Embryophyta</taxon>
        <taxon>Tracheophyta</taxon>
        <taxon>Spermatophyta</taxon>
        <taxon>Magnoliopsida</taxon>
        <taxon>eudicotyledons</taxon>
        <taxon>Gunneridae</taxon>
        <taxon>Pentapetalae</taxon>
        <taxon>asterids</taxon>
        <taxon>lamiids</taxon>
        <taxon>Solanales</taxon>
        <taxon>Solanaceae</taxon>
        <taxon>Solanoideae</taxon>
        <taxon>Solaneae</taxon>
        <taxon>Solanum</taxon>
    </lineage>
</organism>
<dbReference type="InterPro" id="IPR004364">
    <property type="entry name" value="Aa-tRNA-synt_II"/>
</dbReference>
<accession>A0AAF0UI10</accession>
<dbReference type="AlphaFoldDB" id="A0AAF0UI10"/>
<evidence type="ECO:0000256" key="2">
    <source>
        <dbReference type="ARBA" id="ARBA00022741"/>
    </source>
</evidence>
<dbReference type="InterPro" id="IPR045864">
    <property type="entry name" value="aa-tRNA-synth_II/BPL/LPL"/>
</dbReference>
<gene>
    <name evidence="8" type="ORF">MTR67_040103</name>
</gene>
<evidence type="ECO:0000256" key="4">
    <source>
        <dbReference type="ARBA" id="ARBA00022917"/>
    </source>
</evidence>
<keyword evidence="3" id="KW-0067">ATP-binding</keyword>
<evidence type="ECO:0000256" key="5">
    <source>
        <dbReference type="ARBA" id="ARBA00023146"/>
    </source>
</evidence>
<name>A0AAF0UI10_SOLVR</name>
<evidence type="ECO:0000256" key="3">
    <source>
        <dbReference type="ARBA" id="ARBA00022840"/>
    </source>
</evidence>
<dbReference type="EMBL" id="CP133620">
    <property type="protein sequence ID" value="WMV46718.1"/>
    <property type="molecule type" value="Genomic_DNA"/>
</dbReference>
<reference evidence="8" key="1">
    <citation type="submission" date="2023-08" db="EMBL/GenBank/DDBJ databases">
        <title>A de novo genome assembly of Solanum verrucosum Schlechtendal, a Mexican diploid species geographically isolated from the other diploid A-genome species in potato relatives.</title>
        <authorList>
            <person name="Hosaka K."/>
        </authorList>
    </citation>
    <scope>NUCLEOTIDE SEQUENCE</scope>
    <source>
        <tissue evidence="8">Young leaves</tissue>
    </source>
</reference>
<keyword evidence="2" id="KW-0547">Nucleotide-binding</keyword>
<dbReference type="Pfam" id="PF00152">
    <property type="entry name" value="tRNA-synt_2"/>
    <property type="match status" value="2"/>
</dbReference>
<dbReference type="GO" id="GO:0005739">
    <property type="term" value="C:mitochondrion"/>
    <property type="evidence" value="ECO:0007669"/>
    <property type="project" value="TreeGrafter"/>
</dbReference>
<dbReference type="Proteomes" id="UP001234989">
    <property type="component" value="Chromosome 9"/>
</dbReference>
<feature type="domain" description="Aminoacyl-tRNA synthetase class II (D/K/N)" evidence="7">
    <location>
        <begin position="339"/>
        <end position="615"/>
    </location>
</feature>
<evidence type="ECO:0000256" key="1">
    <source>
        <dbReference type="ARBA" id="ARBA00022598"/>
    </source>
</evidence>